<evidence type="ECO:0000256" key="3">
    <source>
        <dbReference type="ARBA" id="ARBA00022737"/>
    </source>
</evidence>
<dbReference type="PANTHER" id="PTHR10849:SF35">
    <property type="entry name" value="FORMATE HYDROGENLYASE SUBUNIT 6-RELATED"/>
    <property type="match status" value="1"/>
</dbReference>
<dbReference type="GO" id="GO:0046872">
    <property type="term" value="F:metal ion binding"/>
    <property type="evidence" value="ECO:0007669"/>
    <property type="project" value="UniProtKB-KW"/>
</dbReference>
<feature type="domain" description="4Fe-4S ferredoxin-type" evidence="6">
    <location>
        <begin position="213"/>
        <end position="242"/>
    </location>
</feature>
<dbReference type="InterPro" id="IPR017896">
    <property type="entry name" value="4Fe4S_Fe-S-bd"/>
</dbReference>
<dbReference type="PANTHER" id="PTHR10849">
    <property type="entry name" value="NADH DEHYDROGENASE UBIQUINONE IRON-SULFUR PROTEIN 8, MITOCHONDRIAL"/>
    <property type="match status" value="1"/>
</dbReference>
<feature type="domain" description="4Fe-4S ferredoxin-type" evidence="6">
    <location>
        <begin position="180"/>
        <end position="209"/>
    </location>
</feature>
<dbReference type="AlphaFoldDB" id="A0A1F2P7A7"/>
<evidence type="ECO:0000256" key="4">
    <source>
        <dbReference type="ARBA" id="ARBA00023004"/>
    </source>
</evidence>
<evidence type="ECO:0000259" key="6">
    <source>
        <dbReference type="PROSITE" id="PS51379"/>
    </source>
</evidence>
<evidence type="ECO:0000313" key="8">
    <source>
        <dbReference type="Proteomes" id="UP000186940"/>
    </source>
</evidence>
<evidence type="ECO:0000256" key="1">
    <source>
        <dbReference type="ARBA" id="ARBA00022485"/>
    </source>
</evidence>
<evidence type="ECO:0000313" key="7">
    <source>
        <dbReference type="EMBL" id="OFV67189.1"/>
    </source>
</evidence>
<name>A0A1F2P7A7_9EURY</name>
<dbReference type="EMBL" id="LYOS01000006">
    <property type="protein sequence ID" value="OFV67189.1"/>
    <property type="molecule type" value="Genomic_DNA"/>
</dbReference>
<reference evidence="7" key="1">
    <citation type="submission" date="2016-05" db="EMBL/GenBank/DDBJ databases">
        <title>Microbial consortia oxidize butane by reversing methanogenesis.</title>
        <authorList>
            <person name="Laso-Perez R."/>
            <person name="Richter M."/>
            <person name="Wegener G."/>
            <person name="Musat F."/>
        </authorList>
    </citation>
    <scope>NUCLEOTIDE SEQUENCE [LARGE SCALE GENOMIC DNA]</scope>
    <source>
        <strain evidence="7">BOX2</strain>
    </source>
</reference>
<dbReference type="CDD" id="cd10549">
    <property type="entry name" value="MtMvhB_like"/>
    <property type="match status" value="1"/>
</dbReference>
<feature type="domain" description="4Fe-4S ferredoxin-type" evidence="6">
    <location>
        <begin position="86"/>
        <end position="115"/>
    </location>
</feature>
<keyword evidence="1" id="KW-0004">4Fe-4S</keyword>
<dbReference type="GO" id="GO:0009060">
    <property type="term" value="P:aerobic respiration"/>
    <property type="evidence" value="ECO:0007669"/>
    <property type="project" value="TreeGrafter"/>
</dbReference>
<dbReference type="InterPro" id="IPR010226">
    <property type="entry name" value="NADH_quinone_OxRdtase_chainI"/>
</dbReference>
<dbReference type="Proteomes" id="UP000186940">
    <property type="component" value="Unassembled WGS sequence"/>
</dbReference>
<proteinExistence type="predicted"/>
<dbReference type="Gene3D" id="3.30.70.3270">
    <property type="match status" value="1"/>
</dbReference>
<protein>
    <submittedName>
        <fullName evidence="7">NADH dehydrogenase subunit I</fullName>
    </submittedName>
</protein>
<dbReference type="PROSITE" id="PS51379">
    <property type="entry name" value="4FE4S_FER_2"/>
    <property type="match status" value="4"/>
</dbReference>
<keyword evidence="4" id="KW-0408">Iron</keyword>
<dbReference type="Pfam" id="PF12800">
    <property type="entry name" value="Fer4_4"/>
    <property type="match status" value="2"/>
</dbReference>
<evidence type="ECO:0000256" key="2">
    <source>
        <dbReference type="ARBA" id="ARBA00022723"/>
    </source>
</evidence>
<dbReference type="PROSITE" id="PS00198">
    <property type="entry name" value="4FE4S_FER_1"/>
    <property type="match status" value="2"/>
</dbReference>
<sequence>MKKIVAPDYGLGETVKSHAAAIKVAIKEAILPQTVTSHYPRERRRMPDCFRGYLRFDPEMCISCFQCSFICPANAIGMREAPDNRYYPTIDYGKCIFCYFCLDSCPGGALKPTKVHDVAYNDVDEMLTPTCDMIDMPDLVREDEQYVEYKIDEHDLSLERVKGLDDLAVELPELEKISMVSVCVAPENCLSCRVCEEVCESGAITSTLDGDEIRMAIDTTTCNGCGLCVKECSMQVLRLVRREI</sequence>
<keyword evidence="2" id="KW-0479">Metal-binding</keyword>
<keyword evidence="5" id="KW-0411">Iron-sulfur</keyword>
<organism evidence="7 8">
    <name type="scientific">Candidatus Syntropharchaeum caldarium</name>
    <dbReference type="NCBI Taxonomy" id="1838285"/>
    <lineage>
        <taxon>Archaea</taxon>
        <taxon>Methanobacteriati</taxon>
        <taxon>Methanobacteriota</taxon>
        <taxon>Stenosarchaea group</taxon>
        <taxon>Methanomicrobia</taxon>
        <taxon>Methanosarcinales</taxon>
        <taxon>ANME-2 cluster</taxon>
        <taxon>Candidatus Syntropharchaeum</taxon>
    </lineage>
</organism>
<dbReference type="GO" id="GO:0016020">
    <property type="term" value="C:membrane"/>
    <property type="evidence" value="ECO:0007669"/>
    <property type="project" value="InterPro"/>
</dbReference>
<gene>
    <name evidence="7" type="ORF">SCAL_001630</name>
</gene>
<evidence type="ECO:0000256" key="5">
    <source>
        <dbReference type="ARBA" id="ARBA00023014"/>
    </source>
</evidence>
<dbReference type="InterPro" id="IPR017900">
    <property type="entry name" value="4Fe4S_Fe_S_CS"/>
</dbReference>
<accession>A0A1F2P7A7</accession>
<dbReference type="STRING" id="1838285.SCAL_001630"/>
<keyword evidence="3" id="KW-0677">Repeat</keyword>
<keyword evidence="8" id="KW-1185">Reference proteome</keyword>
<dbReference type="GO" id="GO:0051539">
    <property type="term" value="F:4 iron, 4 sulfur cluster binding"/>
    <property type="evidence" value="ECO:0007669"/>
    <property type="project" value="UniProtKB-KW"/>
</dbReference>
<feature type="domain" description="4Fe-4S ferredoxin-type" evidence="6">
    <location>
        <begin position="52"/>
        <end position="81"/>
    </location>
</feature>
<dbReference type="SUPFAM" id="SSF54862">
    <property type="entry name" value="4Fe-4S ferredoxins"/>
    <property type="match status" value="2"/>
</dbReference>
<dbReference type="Gene3D" id="3.30.70.20">
    <property type="match status" value="1"/>
</dbReference>
<comment type="caution">
    <text evidence="7">The sequence shown here is derived from an EMBL/GenBank/DDBJ whole genome shotgun (WGS) entry which is preliminary data.</text>
</comment>
<dbReference type="Pfam" id="PF12838">
    <property type="entry name" value="Fer4_7"/>
    <property type="match status" value="1"/>
</dbReference>
<dbReference type="GO" id="GO:0003954">
    <property type="term" value="F:NADH dehydrogenase activity"/>
    <property type="evidence" value="ECO:0007669"/>
    <property type="project" value="TreeGrafter"/>
</dbReference>